<feature type="chain" id="PRO_5012420902" description="PpiC domain-containing protein" evidence="1">
    <location>
        <begin position="25"/>
        <end position="349"/>
    </location>
</feature>
<keyword evidence="1" id="KW-0732">Signal</keyword>
<accession>A0A229TBD2</accession>
<protein>
    <recommendedName>
        <fullName evidence="4">PpiC domain-containing protein</fullName>
    </recommendedName>
</protein>
<sequence>MASSVAVLAAVTVMTGVLAPVASAASAGTPAAVMQTPDELRINAAAVVGLAVTPELLRISESNFVYEIYRAATQQGEIAQEVQFEALDAYLYERTSYFLTAGIYEAHQRDLDREAVYQARRTERQPAATLLGFELTSILLAKDDKNFVFALWERAAGGSFVKAAAGAVYSGTPAEQKEFILRGIFVEHQRDLEAAEKEAAEKKLRDARVKAAAVVGMDPALAAQLTDKDFVEAIWFHGLAPRDSEVYYQAYTSRTPEQWRTFIDTGIFEAAAKDKVDNIKVRAAAVVGIDAGYARYLQEGPLVREIWTRAKPGTQVQAAAYRALQSESPAQWRTFLETGIFTADAADKS</sequence>
<dbReference type="EMBL" id="NMUL01000010">
    <property type="protein sequence ID" value="OXM68565.1"/>
    <property type="molecule type" value="Genomic_DNA"/>
</dbReference>
<evidence type="ECO:0000313" key="2">
    <source>
        <dbReference type="EMBL" id="OXM68565.1"/>
    </source>
</evidence>
<reference evidence="3" key="1">
    <citation type="submission" date="2017-07" db="EMBL/GenBank/DDBJ databases">
        <title>Comparative genome mining reveals phylogenetic distribution patterns of secondary metabolites in Amycolatopsis.</title>
        <authorList>
            <person name="Adamek M."/>
            <person name="Alanjary M."/>
            <person name="Sales-Ortells H."/>
            <person name="Goodfellow M."/>
            <person name="Bull A.T."/>
            <person name="Kalinowski J."/>
            <person name="Ziemert N."/>
        </authorList>
    </citation>
    <scope>NUCLEOTIDE SEQUENCE [LARGE SCALE GENOMIC DNA]</scope>
    <source>
        <strain evidence="3">H5</strain>
    </source>
</reference>
<proteinExistence type="predicted"/>
<dbReference type="AlphaFoldDB" id="A0A229TBD2"/>
<comment type="caution">
    <text evidence="2">The sequence shown here is derived from an EMBL/GenBank/DDBJ whole genome shotgun (WGS) entry which is preliminary data.</text>
</comment>
<evidence type="ECO:0000313" key="3">
    <source>
        <dbReference type="Proteomes" id="UP000215199"/>
    </source>
</evidence>
<dbReference type="InterPro" id="IPR005506">
    <property type="entry name" value="DUF312_ALF"/>
</dbReference>
<dbReference type="OrthoDB" id="3635032at2"/>
<evidence type="ECO:0000256" key="1">
    <source>
        <dbReference type="SAM" id="SignalP"/>
    </source>
</evidence>
<evidence type="ECO:0008006" key="4">
    <source>
        <dbReference type="Google" id="ProtNLM"/>
    </source>
</evidence>
<keyword evidence="3" id="KW-1185">Reference proteome</keyword>
<name>A0A229TBD2_9PSEU</name>
<organism evidence="2 3">
    <name type="scientific">Amycolatopsis vastitatis</name>
    <dbReference type="NCBI Taxonomy" id="1905142"/>
    <lineage>
        <taxon>Bacteria</taxon>
        <taxon>Bacillati</taxon>
        <taxon>Actinomycetota</taxon>
        <taxon>Actinomycetes</taxon>
        <taxon>Pseudonocardiales</taxon>
        <taxon>Pseudonocardiaceae</taxon>
        <taxon>Amycolatopsis</taxon>
    </lineage>
</organism>
<dbReference type="Pfam" id="PF03752">
    <property type="entry name" value="ALF"/>
    <property type="match status" value="1"/>
</dbReference>
<gene>
    <name evidence="2" type="ORF">CF165_13600</name>
</gene>
<dbReference type="Proteomes" id="UP000215199">
    <property type="component" value="Unassembled WGS sequence"/>
</dbReference>
<feature type="signal peptide" evidence="1">
    <location>
        <begin position="1"/>
        <end position="24"/>
    </location>
</feature>